<dbReference type="RefSeq" id="WP_281254449.1">
    <property type="nucleotide sequence ID" value="NZ_FZOW01000016.1"/>
</dbReference>
<feature type="transmembrane region" description="Helical" evidence="1">
    <location>
        <begin position="17"/>
        <end position="38"/>
    </location>
</feature>
<accession>A0A239M7M3</accession>
<evidence type="ECO:0000313" key="3">
    <source>
        <dbReference type="Proteomes" id="UP000198327"/>
    </source>
</evidence>
<name>A0A239M7M3_9NOCA</name>
<sequence length="41" mass="4428">MTQPEIRQNDQERGRPVWALLGLLAAVSVAVFIMALGFTAG</sequence>
<keyword evidence="1" id="KW-0812">Transmembrane</keyword>
<keyword evidence="3" id="KW-1185">Reference proteome</keyword>
<proteinExistence type="predicted"/>
<dbReference type="AlphaFoldDB" id="A0A239M7M3"/>
<organism evidence="2 3">
    <name type="scientific">Rhodococcoides kyotonense</name>
    <dbReference type="NCBI Taxonomy" id="398843"/>
    <lineage>
        <taxon>Bacteria</taxon>
        <taxon>Bacillati</taxon>
        <taxon>Actinomycetota</taxon>
        <taxon>Actinomycetes</taxon>
        <taxon>Mycobacteriales</taxon>
        <taxon>Nocardiaceae</taxon>
        <taxon>Rhodococcoides</taxon>
    </lineage>
</organism>
<dbReference type="Proteomes" id="UP000198327">
    <property type="component" value="Unassembled WGS sequence"/>
</dbReference>
<evidence type="ECO:0000256" key="1">
    <source>
        <dbReference type="SAM" id="Phobius"/>
    </source>
</evidence>
<evidence type="ECO:0000313" key="2">
    <source>
        <dbReference type="EMBL" id="SNT38138.1"/>
    </source>
</evidence>
<gene>
    <name evidence="2" type="ORF">SAMN05421642_11645</name>
</gene>
<dbReference type="EMBL" id="FZOW01000016">
    <property type="protein sequence ID" value="SNT38138.1"/>
    <property type="molecule type" value="Genomic_DNA"/>
</dbReference>
<keyword evidence="1" id="KW-0472">Membrane</keyword>
<protein>
    <submittedName>
        <fullName evidence="2">Uncharacterized protein</fullName>
    </submittedName>
</protein>
<reference evidence="3" key="1">
    <citation type="submission" date="2017-06" db="EMBL/GenBank/DDBJ databases">
        <authorList>
            <person name="Varghese N."/>
            <person name="Submissions S."/>
        </authorList>
    </citation>
    <scope>NUCLEOTIDE SEQUENCE [LARGE SCALE GENOMIC DNA]</scope>
    <source>
        <strain evidence="3">JCM 23211</strain>
    </source>
</reference>
<keyword evidence="1" id="KW-1133">Transmembrane helix</keyword>